<evidence type="ECO:0000313" key="3">
    <source>
        <dbReference type="Proteomes" id="UP000807342"/>
    </source>
</evidence>
<feature type="non-terminal residue" evidence="2">
    <location>
        <position position="1"/>
    </location>
</feature>
<protein>
    <submittedName>
        <fullName evidence="2">Uncharacterized protein</fullName>
    </submittedName>
</protein>
<proteinExistence type="predicted"/>
<dbReference type="Proteomes" id="UP000807342">
    <property type="component" value="Unassembled WGS sequence"/>
</dbReference>
<accession>A0A9P5XAY3</accession>
<feature type="region of interest" description="Disordered" evidence="1">
    <location>
        <begin position="43"/>
        <end position="66"/>
    </location>
</feature>
<feature type="compositionally biased region" description="Polar residues" evidence="1">
    <location>
        <begin position="51"/>
        <end position="66"/>
    </location>
</feature>
<keyword evidence="3" id="KW-1185">Reference proteome</keyword>
<dbReference type="EMBL" id="MU151177">
    <property type="protein sequence ID" value="KAF9448007.1"/>
    <property type="molecule type" value="Genomic_DNA"/>
</dbReference>
<dbReference type="AlphaFoldDB" id="A0A9P5XAY3"/>
<gene>
    <name evidence="2" type="ORF">P691DRAFT_801483</name>
</gene>
<feature type="region of interest" description="Disordered" evidence="1">
    <location>
        <begin position="89"/>
        <end position="108"/>
    </location>
</feature>
<evidence type="ECO:0000256" key="1">
    <source>
        <dbReference type="SAM" id="MobiDB-lite"/>
    </source>
</evidence>
<evidence type="ECO:0000313" key="2">
    <source>
        <dbReference type="EMBL" id="KAF9448007.1"/>
    </source>
</evidence>
<name>A0A9P5XAY3_9AGAR</name>
<sequence length="138" mass="14785">LLPAVSSTTITTSTNFAYGSHLSSTTHSGTIMADPLFLSDSDNYIGDHTSNEQTYPDPQTSPDNQEVVSESPWVMTMQTQHTTSTINISNATGPSSSASTPATQAVSGTGGGMRYIHRGENYYLNIYAPTFKPPTFNI</sequence>
<organism evidence="2 3">
    <name type="scientific">Macrolepiota fuliginosa MF-IS2</name>
    <dbReference type="NCBI Taxonomy" id="1400762"/>
    <lineage>
        <taxon>Eukaryota</taxon>
        <taxon>Fungi</taxon>
        <taxon>Dikarya</taxon>
        <taxon>Basidiomycota</taxon>
        <taxon>Agaricomycotina</taxon>
        <taxon>Agaricomycetes</taxon>
        <taxon>Agaricomycetidae</taxon>
        <taxon>Agaricales</taxon>
        <taxon>Agaricineae</taxon>
        <taxon>Agaricaceae</taxon>
        <taxon>Macrolepiota</taxon>
    </lineage>
</organism>
<feature type="compositionally biased region" description="Low complexity" evidence="1">
    <location>
        <begin position="89"/>
        <end position="107"/>
    </location>
</feature>
<comment type="caution">
    <text evidence="2">The sequence shown here is derived from an EMBL/GenBank/DDBJ whole genome shotgun (WGS) entry which is preliminary data.</text>
</comment>
<reference evidence="2" key="1">
    <citation type="submission" date="2020-11" db="EMBL/GenBank/DDBJ databases">
        <authorList>
            <consortium name="DOE Joint Genome Institute"/>
            <person name="Ahrendt S."/>
            <person name="Riley R."/>
            <person name="Andreopoulos W."/>
            <person name="Labutti K."/>
            <person name="Pangilinan J."/>
            <person name="Ruiz-Duenas F.J."/>
            <person name="Barrasa J.M."/>
            <person name="Sanchez-Garcia M."/>
            <person name="Camarero S."/>
            <person name="Miyauchi S."/>
            <person name="Serrano A."/>
            <person name="Linde D."/>
            <person name="Babiker R."/>
            <person name="Drula E."/>
            <person name="Ayuso-Fernandez I."/>
            <person name="Pacheco R."/>
            <person name="Padilla G."/>
            <person name="Ferreira P."/>
            <person name="Barriuso J."/>
            <person name="Kellner H."/>
            <person name="Castanera R."/>
            <person name="Alfaro M."/>
            <person name="Ramirez L."/>
            <person name="Pisabarro A.G."/>
            <person name="Kuo A."/>
            <person name="Tritt A."/>
            <person name="Lipzen A."/>
            <person name="He G."/>
            <person name="Yan M."/>
            <person name="Ng V."/>
            <person name="Cullen D."/>
            <person name="Martin F."/>
            <person name="Rosso M.-N."/>
            <person name="Henrissat B."/>
            <person name="Hibbett D."/>
            <person name="Martinez A.T."/>
            <person name="Grigoriev I.V."/>
        </authorList>
    </citation>
    <scope>NUCLEOTIDE SEQUENCE</scope>
    <source>
        <strain evidence="2">MF-IS2</strain>
    </source>
</reference>